<keyword evidence="2" id="KW-0472">Membrane</keyword>
<dbReference type="PANTHER" id="PTHR33429:SF2">
    <property type="entry name" value="OS01G0888850 PROTEIN"/>
    <property type="match status" value="1"/>
</dbReference>
<feature type="transmembrane region" description="Helical" evidence="2">
    <location>
        <begin position="36"/>
        <end position="56"/>
    </location>
</feature>
<evidence type="ECO:0008006" key="5">
    <source>
        <dbReference type="Google" id="ProtNLM"/>
    </source>
</evidence>
<dbReference type="Proteomes" id="UP001417504">
    <property type="component" value="Unassembled WGS sequence"/>
</dbReference>
<dbReference type="PANTHER" id="PTHR33429">
    <property type="entry name" value="OS02G0708000 PROTEIN-RELATED"/>
    <property type="match status" value="1"/>
</dbReference>
<dbReference type="AlphaFoldDB" id="A0AAP0I5H8"/>
<keyword evidence="2" id="KW-0812">Transmembrane</keyword>
<feature type="region of interest" description="Disordered" evidence="1">
    <location>
        <begin position="128"/>
        <end position="156"/>
    </location>
</feature>
<reference evidence="3 4" key="1">
    <citation type="submission" date="2024-01" db="EMBL/GenBank/DDBJ databases">
        <title>Genome assemblies of Stephania.</title>
        <authorList>
            <person name="Yang L."/>
        </authorList>
    </citation>
    <scope>NUCLEOTIDE SEQUENCE [LARGE SCALE GENOMIC DNA]</scope>
    <source>
        <strain evidence="3">QJT</strain>
        <tissue evidence="3">Leaf</tissue>
    </source>
</reference>
<comment type="caution">
    <text evidence="3">The sequence shown here is derived from an EMBL/GenBank/DDBJ whole genome shotgun (WGS) entry which is preliminary data.</text>
</comment>
<name>A0AAP0I5H8_9MAGN</name>
<evidence type="ECO:0000313" key="4">
    <source>
        <dbReference type="Proteomes" id="UP001417504"/>
    </source>
</evidence>
<keyword evidence="2" id="KW-1133">Transmembrane helix</keyword>
<dbReference type="EMBL" id="JBBNAE010000007">
    <property type="protein sequence ID" value="KAK9109034.1"/>
    <property type="molecule type" value="Genomic_DNA"/>
</dbReference>
<protein>
    <recommendedName>
        <fullName evidence="5">Transmembrane protein</fullName>
    </recommendedName>
</protein>
<keyword evidence="4" id="KW-1185">Reference proteome</keyword>
<organism evidence="3 4">
    <name type="scientific">Stephania japonica</name>
    <dbReference type="NCBI Taxonomy" id="461633"/>
    <lineage>
        <taxon>Eukaryota</taxon>
        <taxon>Viridiplantae</taxon>
        <taxon>Streptophyta</taxon>
        <taxon>Embryophyta</taxon>
        <taxon>Tracheophyta</taxon>
        <taxon>Spermatophyta</taxon>
        <taxon>Magnoliopsida</taxon>
        <taxon>Ranunculales</taxon>
        <taxon>Menispermaceae</taxon>
        <taxon>Menispermoideae</taxon>
        <taxon>Cissampelideae</taxon>
        <taxon>Stephania</taxon>
    </lineage>
</organism>
<evidence type="ECO:0000256" key="2">
    <source>
        <dbReference type="SAM" id="Phobius"/>
    </source>
</evidence>
<accession>A0AAP0I5H8</accession>
<gene>
    <name evidence="3" type="ORF">Sjap_017094</name>
</gene>
<proteinExistence type="predicted"/>
<evidence type="ECO:0000256" key="1">
    <source>
        <dbReference type="SAM" id="MobiDB-lite"/>
    </source>
</evidence>
<evidence type="ECO:0000313" key="3">
    <source>
        <dbReference type="EMBL" id="KAK9109034.1"/>
    </source>
</evidence>
<sequence length="156" mass="16825">MSDSSDPQQQQQQQQQLPPLYVAEQATTTHTGHGSVGAVIAVLAVITVLGVIAGMIGRLCSGRRIMGYGEYDVEGWMERKCASCIDGRIDAHPIRRQDNNVVNSSGGSVPVAAPVETVETVEMIVEEMRKQSNTDQSTAQNPDQSTARNPDVTRDS</sequence>
<feature type="compositionally biased region" description="Polar residues" evidence="1">
    <location>
        <begin position="133"/>
        <end position="148"/>
    </location>
</feature>